<comment type="caution">
    <text evidence="3">The sequence shown here is derived from an EMBL/GenBank/DDBJ whole genome shotgun (WGS) entry which is preliminary data.</text>
</comment>
<dbReference type="EMBL" id="LUCM01007278">
    <property type="protein sequence ID" value="KAA0190219.1"/>
    <property type="molecule type" value="Genomic_DNA"/>
</dbReference>
<evidence type="ECO:0000256" key="1">
    <source>
        <dbReference type="SAM" id="MobiDB-lite"/>
    </source>
</evidence>
<organism evidence="3 4">
    <name type="scientific">Fasciolopsis buskii</name>
    <dbReference type="NCBI Taxonomy" id="27845"/>
    <lineage>
        <taxon>Eukaryota</taxon>
        <taxon>Metazoa</taxon>
        <taxon>Spiralia</taxon>
        <taxon>Lophotrochozoa</taxon>
        <taxon>Platyhelminthes</taxon>
        <taxon>Trematoda</taxon>
        <taxon>Digenea</taxon>
        <taxon>Plagiorchiida</taxon>
        <taxon>Echinostomata</taxon>
        <taxon>Echinostomatoidea</taxon>
        <taxon>Fasciolidae</taxon>
        <taxon>Fasciolopsis</taxon>
    </lineage>
</organism>
<reference evidence="3" key="1">
    <citation type="submission" date="2019-05" db="EMBL/GenBank/DDBJ databases">
        <title>Annotation for the trematode Fasciolopsis buski.</title>
        <authorList>
            <person name="Choi Y.-J."/>
        </authorList>
    </citation>
    <scope>NUCLEOTIDE SEQUENCE</scope>
    <source>
        <strain evidence="3">HT</strain>
        <tissue evidence="3">Whole worm</tissue>
    </source>
</reference>
<proteinExistence type="predicted"/>
<keyword evidence="4" id="KW-1185">Reference proteome</keyword>
<dbReference type="InterPro" id="IPR004177">
    <property type="entry name" value="DDHD_dom"/>
</dbReference>
<dbReference type="AlphaFoldDB" id="A0A8E0RQ27"/>
<feature type="domain" description="DDHD" evidence="2">
    <location>
        <begin position="16"/>
        <end position="214"/>
    </location>
</feature>
<evidence type="ECO:0000259" key="2">
    <source>
        <dbReference type="PROSITE" id="PS51043"/>
    </source>
</evidence>
<dbReference type="OrthoDB" id="6273062at2759"/>
<evidence type="ECO:0000313" key="4">
    <source>
        <dbReference type="Proteomes" id="UP000728185"/>
    </source>
</evidence>
<dbReference type="SMART" id="SM01127">
    <property type="entry name" value="DDHD"/>
    <property type="match status" value="1"/>
</dbReference>
<feature type="compositionally biased region" description="Polar residues" evidence="1">
    <location>
        <begin position="42"/>
        <end position="51"/>
    </location>
</feature>
<dbReference type="Pfam" id="PF02862">
    <property type="entry name" value="DDHD"/>
    <property type="match status" value="1"/>
</dbReference>
<dbReference type="PROSITE" id="PS51043">
    <property type="entry name" value="DDHD"/>
    <property type="match status" value="1"/>
</dbReference>
<feature type="region of interest" description="Disordered" evidence="1">
    <location>
        <begin position="26"/>
        <end position="51"/>
    </location>
</feature>
<dbReference type="GO" id="GO:0046872">
    <property type="term" value="F:metal ion binding"/>
    <property type="evidence" value="ECO:0007669"/>
    <property type="project" value="InterPro"/>
</dbReference>
<accession>A0A8E0RQ27</accession>
<name>A0A8E0RQ27_9TREM</name>
<sequence length="220" mass="24708">MFHFYFIIHVSACIKYRSEIDDTFLQSPSSPIKDDQGEPPTKQMNRQRSPSVQQASFASKYLFDGAFTLSPILPNLSIQNAGRFFGFFRGSSEMVPVASTVRSETLEANGESEPNNGHSSTFRENMDASLQILTDDAPGELDYSNSTENYLVNANDQLLSNPESAPNSLQLVHRIDFQLRASRYENMYLSFITSHTSYWTNADVGMLIMTQLFGAIHPPK</sequence>
<evidence type="ECO:0000313" key="3">
    <source>
        <dbReference type="EMBL" id="KAA0190219.1"/>
    </source>
</evidence>
<protein>
    <recommendedName>
        <fullName evidence="2">DDHD domain-containing protein</fullName>
    </recommendedName>
</protein>
<gene>
    <name evidence="3" type="ORF">FBUS_05452</name>
</gene>
<dbReference type="Proteomes" id="UP000728185">
    <property type="component" value="Unassembled WGS sequence"/>
</dbReference>